<keyword evidence="2" id="KW-0689">Ribosomal protein</keyword>
<dbReference type="GO" id="GO:0003735">
    <property type="term" value="F:structural constituent of ribosome"/>
    <property type="evidence" value="ECO:0007669"/>
    <property type="project" value="InterPro"/>
</dbReference>
<keyword evidence="3" id="KW-0687">Ribonucleoprotein</keyword>
<dbReference type="GO" id="GO:0003723">
    <property type="term" value="F:RNA binding"/>
    <property type="evidence" value="ECO:0007669"/>
    <property type="project" value="TreeGrafter"/>
</dbReference>
<dbReference type="Gene3D" id="1.10.10.10">
    <property type="entry name" value="Winged helix-like DNA-binding domain superfamily/Winged helix DNA-binding domain"/>
    <property type="match status" value="1"/>
</dbReference>
<dbReference type="GO" id="GO:0006412">
    <property type="term" value="P:translation"/>
    <property type="evidence" value="ECO:0007669"/>
    <property type="project" value="InterPro"/>
</dbReference>
<comment type="similarity">
    <text evidence="1">Belongs to the eukaryotic ribosomal protein eS19 family.</text>
</comment>
<proteinExistence type="inferred from homology"/>
<dbReference type="NCBIfam" id="NF006811">
    <property type="entry name" value="PRK09333.1"/>
    <property type="match status" value="1"/>
</dbReference>
<dbReference type="InterPro" id="IPR027548">
    <property type="entry name" value="Ribosomal_eS19_archaeal"/>
</dbReference>
<dbReference type="SMART" id="SM01413">
    <property type="entry name" value="Ribosomal_S19e"/>
    <property type="match status" value="1"/>
</dbReference>
<dbReference type="InterPro" id="IPR036390">
    <property type="entry name" value="WH_DNA-bd_sf"/>
</dbReference>
<evidence type="ECO:0000256" key="2">
    <source>
        <dbReference type="ARBA" id="ARBA00022980"/>
    </source>
</evidence>
<dbReference type="HAMAP" id="MF_01474">
    <property type="entry name" value="Ribosomal_eS19"/>
    <property type="match status" value="1"/>
</dbReference>
<protein>
    <recommendedName>
        <fullName evidence="5">30S ribosomal protein S19e</fullName>
    </recommendedName>
</protein>
<evidence type="ECO:0000256" key="1">
    <source>
        <dbReference type="ARBA" id="ARBA00010014"/>
    </source>
</evidence>
<organism evidence="4">
    <name type="scientific">marine metagenome</name>
    <dbReference type="NCBI Taxonomy" id="408172"/>
    <lineage>
        <taxon>unclassified sequences</taxon>
        <taxon>metagenomes</taxon>
        <taxon>ecological metagenomes</taxon>
    </lineage>
</organism>
<reference evidence="4" key="1">
    <citation type="submission" date="2018-05" db="EMBL/GenBank/DDBJ databases">
        <authorList>
            <person name="Lanie J.A."/>
            <person name="Ng W.-L."/>
            <person name="Kazmierczak K.M."/>
            <person name="Andrzejewski T.M."/>
            <person name="Davidsen T.M."/>
            <person name="Wayne K.J."/>
            <person name="Tettelin H."/>
            <person name="Glass J.I."/>
            <person name="Rusch D."/>
            <person name="Podicherti R."/>
            <person name="Tsui H.-C.T."/>
            <person name="Winkler M.E."/>
        </authorList>
    </citation>
    <scope>NUCLEOTIDE SEQUENCE</scope>
</reference>
<dbReference type="InterPro" id="IPR001266">
    <property type="entry name" value="Ribosomal_eS19"/>
</dbReference>
<evidence type="ECO:0008006" key="5">
    <source>
        <dbReference type="Google" id="ProtNLM"/>
    </source>
</evidence>
<evidence type="ECO:0000256" key="3">
    <source>
        <dbReference type="ARBA" id="ARBA00023274"/>
    </source>
</evidence>
<accession>A0A381NU64</accession>
<dbReference type="Pfam" id="PF01090">
    <property type="entry name" value="Ribosomal_S19e"/>
    <property type="match status" value="1"/>
</dbReference>
<sequence>MTTVNDIPGQKLVSELTQALKGEDALQPPEWAPFAKTAAHREKAPEQSDWWYRRAASVLRKLYLHGPLGTERLARLYSGAVDRGSKPNRSHPGSRKVLRLMMQQLETAKLVERSSKGRYVAPRGQALLNNTAHALRPEINATYERLERY</sequence>
<name>A0A381NU64_9ZZZZ</name>
<dbReference type="GO" id="GO:0000028">
    <property type="term" value="P:ribosomal small subunit assembly"/>
    <property type="evidence" value="ECO:0007669"/>
    <property type="project" value="TreeGrafter"/>
</dbReference>
<evidence type="ECO:0000313" key="4">
    <source>
        <dbReference type="EMBL" id="SUZ57809.1"/>
    </source>
</evidence>
<dbReference type="PANTHER" id="PTHR11710:SF0">
    <property type="entry name" value="40S RIBOSOMAL PROTEIN S19"/>
    <property type="match status" value="1"/>
</dbReference>
<dbReference type="InterPro" id="IPR036388">
    <property type="entry name" value="WH-like_DNA-bd_sf"/>
</dbReference>
<dbReference type="AlphaFoldDB" id="A0A381NU64"/>
<dbReference type="GO" id="GO:0022627">
    <property type="term" value="C:cytosolic small ribosomal subunit"/>
    <property type="evidence" value="ECO:0007669"/>
    <property type="project" value="TreeGrafter"/>
</dbReference>
<dbReference type="EMBL" id="UINC01000579">
    <property type="protein sequence ID" value="SUZ57809.1"/>
    <property type="molecule type" value="Genomic_DNA"/>
</dbReference>
<dbReference type="PANTHER" id="PTHR11710">
    <property type="entry name" value="40S RIBOSOMAL PROTEIN S19"/>
    <property type="match status" value="1"/>
</dbReference>
<gene>
    <name evidence="4" type="ORF">METZ01_LOCUS10663</name>
</gene>
<dbReference type="SUPFAM" id="SSF46785">
    <property type="entry name" value="Winged helix' DNA-binding domain"/>
    <property type="match status" value="1"/>
</dbReference>